<dbReference type="AlphaFoldDB" id="A0A5J9T7J6"/>
<reference evidence="2 3" key="1">
    <citation type="journal article" date="2019" name="Sci. Rep.">
        <title>A high-quality genome of Eragrostis curvula grass provides insights into Poaceae evolution and supports new strategies to enhance forage quality.</title>
        <authorList>
            <person name="Carballo J."/>
            <person name="Santos B.A.C.M."/>
            <person name="Zappacosta D."/>
            <person name="Garbus I."/>
            <person name="Selva J.P."/>
            <person name="Gallo C.A."/>
            <person name="Diaz A."/>
            <person name="Albertini E."/>
            <person name="Caccamo M."/>
            <person name="Echenique V."/>
        </authorList>
    </citation>
    <scope>NUCLEOTIDE SEQUENCE [LARGE SCALE GENOMIC DNA]</scope>
    <source>
        <strain evidence="3">cv. Victoria</strain>
        <tissue evidence="2">Leaf</tissue>
    </source>
</reference>
<feature type="non-terminal residue" evidence="2">
    <location>
        <position position="1"/>
    </location>
</feature>
<feature type="region of interest" description="Disordered" evidence="1">
    <location>
        <begin position="1"/>
        <end position="27"/>
    </location>
</feature>
<evidence type="ECO:0000313" key="3">
    <source>
        <dbReference type="Proteomes" id="UP000324897"/>
    </source>
</evidence>
<dbReference type="Proteomes" id="UP000324897">
    <property type="component" value="Unassembled WGS sequence"/>
</dbReference>
<comment type="caution">
    <text evidence="2">The sequence shown here is derived from an EMBL/GenBank/DDBJ whole genome shotgun (WGS) entry which is preliminary data.</text>
</comment>
<evidence type="ECO:0000256" key="1">
    <source>
        <dbReference type="SAM" id="MobiDB-lite"/>
    </source>
</evidence>
<dbReference type="Gramene" id="TVU07342">
    <property type="protein sequence ID" value="TVU07342"/>
    <property type="gene ID" value="EJB05_47392"/>
</dbReference>
<organism evidence="2 3">
    <name type="scientific">Eragrostis curvula</name>
    <name type="common">weeping love grass</name>
    <dbReference type="NCBI Taxonomy" id="38414"/>
    <lineage>
        <taxon>Eukaryota</taxon>
        <taxon>Viridiplantae</taxon>
        <taxon>Streptophyta</taxon>
        <taxon>Embryophyta</taxon>
        <taxon>Tracheophyta</taxon>
        <taxon>Spermatophyta</taxon>
        <taxon>Magnoliopsida</taxon>
        <taxon>Liliopsida</taxon>
        <taxon>Poales</taxon>
        <taxon>Poaceae</taxon>
        <taxon>PACMAD clade</taxon>
        <taxon>Chloridoideae</taxon>
        <taxon>Eragrostideae</taxon>
        <taxon>Eragrostidinae</taxon>
        <taxon>Eragrostis</taxon>
    </lineage>
</organism>
<evidence type="ECO:0000313" key="2">
    <source>
        <dbReference type="EMBL" id="TVU07342.1"/>
    </source>
</evidence>
<accession>A0A5J9T7J6</accession>
<dbReference type="EMBL" id="RWGY01000045">
    <property type="protein sequence ID" value="TVU07342.1"/>
    <property type="molecule type" value="Genomic_DNA"/>
</dbReference>
<sequence length="182" mass="20323">AGPRRHGPPRTLTPPSPRGRQCRGSGAWLAEPRRSGILEPTGARHREEDKLDLRTIEISKKKMEEKFKQAVLSLPAQAMTERNLKYDQDFEAWMTKEKESTMTILATEETNLEERYGIMVAVENEDGQFGNLTAEESLQQAPGLNSTETDMVSEMPAAPEGAETSIQLPILVLVTLLWFSAI</sequence>
<protein>
    <submittedName>
        <fullName evidence="2">Uncharacterized protein</fullName>
    </submittedName>
</protein>
<gene>
    <name evidence="2" type="ORF">EJB05_47392</name>
</gene>
<proteinExistence type="predicted"/>
<keyword evidence="3" id="KW-1185">Reference proteome</keyword>
<name>A0A5J9T7J6_9POAL</name>